<evidence type="ECO:0000256" key="11">
    <source>
        <dbReference type="ARBA" id="ARBA00022737"/>
    </source>
</evidence>
<dbReference type="InterPro" id="IPR002113">
    <property type="entry name" value="ADT_euk_type"/>
</dbReference>
<dbReference type="GO" id="GO:0071963">
    <property type="term" value="P:establishment or maintenance of cell polarity regulating cell shape"/>
    <property type="evidence" value="ECO:0007669"/>
    <property type="project" value="TreeGrafter"/>
</dbReference>
<dbReference type="STRING" id="7168.A0A182N4N3"/>
<feature type="compositionally biased region" description="Basic and acidic residues" evidence="22">
    <location>
        <begin position="1"/>
        <end position="11"/>
    </location>
</feature>
<keyword evidence="10 21" id="KW-0812">Transmembrane</keyword>
<dbReference type="GO" id="GO:0030031">
    <property type="term" value="P:cell projection assembly"/>
    <property type="evidence" value="ECO:0007669"/>
    <property type="project" value="TreeGrafter"/>
</dbReference>
<dbReference type="EnsemblMetazoa" id="ADIR002598-RA">
    <property type="protein sequence ID" value="ADIR002598-PA"/>
    <property type="gene ID" value="ADIR002598"/>
</dbReference>
<evidence type="ECO:0000256" key="2">
    <source>
        <dbReference type="ARBA" id="ARBA00004245"/>
    </source>
</evidence>
<evidence type="ECO:0000256" key="7">
    <source>
        <dbReference type="ARBA" id="ARBA00022448"/>
    </source>
</evidence>
<evidence type="ECO:0000256" key="4">
    <source>
        <dbReference type="ARBA" id="ARBA00005666"/>
    </source>
</evidence>
<dbReference type="VEuPathDB" id="VectorBase:ADIR002598"/>
<dbReference type="AlphaFoldDB" id="A0A182N4N3"/>
<evidence type="ECO:0000256" key="21">
    <source>
        <dbReference type="PROSITE-ProRule" id="PRU00282"/>
    </source>
</evidence>
<dbReference type="SMART" id="SM00033">
    <property type="entry name" value="CH"/>
    <property type="match status" value="2"/>
</dbReference>
<reference evidence="26" key="1">
    <citation type="submission" date="2013-03" db="EMBL/GenBank/DDBJ databases">
        <title>The Genome Sequence of Anopheles dirus WRAIR2.</title>
        <authorList>
            <consortium name="The Broad Institute Genomics Platform"/>
            <person name="Neafsey D.E."/>
            <person name="Walton C."/>
            <person name="Walker B."/>
            <person name="Young S.K."/>
            <person name="Zeng Q."/>
            <person name="Gargeya S."/>
            <person name="Fitzgerald M."/>
            <person name="Haas B."/>
            <person name="Abouelleil A."/>
            <person name="Allen A.W."/>
            <person name="Alvarado L."/>
            <person name="Arachchi H.M."/>
            <person name="Berlin A.M."/>
            <person name="Chapman S.B."/>
            <person name="Gainer-Dewar J."/>
            <person name="Goldberg J."/>
            <person name="Griggs A."/>
            <person name="Gujja S."/>
            <person name="Hansen M."/>
            <person name="Howarth C."/>
            <person name="Imamovic A."/>
            <person name="Ireland A."/>
            <person name="Larimer J."/>
            <person name="McCowan C."/>
            <person name="Murphy C."/>
            <person name="Pearson M."/>
            <person name="Poon T.W."/>
            <person name="Priest M."/>
            <person name="Roberts A."/>
            <person name="Saif S."/>
            <person name="Shea T."/>
            <person name="Sisk P."/>
            <person name="Sykes S."/>
            <person name="Wortman J."/>
            <person name="Nusbaum C."/>
            <person name="Birren B."/>
        </authorList>
    </citation>
    <scope>NUCLEOTIDE SEQUENCE [LARGE SCALE GENOMIC DNA]</scope>
    <source>
        <strain evidence="26">WRAIR2</strain>
    </source>
</reference>
<feature type="repeat" description="Solcar" evidence="21">
    <location>
        <begin position="142"/>
        <end position="232"/>
    </location>
</feature>
<evidence type="ECO:0000256" key="23">
    <source>
        <dbReference type="SAM" id="Phobius"/>
    </source>
</evidence>
<dbReference type="GO" id="GO:0015629">
    <property type="term" value="C:actin cytoskeleton"/>
    <property type="evidence" value="ECO:0007669"/>
    <property type="project" value="TreeGrafter"/>
</dbReference>
<feature type="region of interest" description="Disordered" evidence="22">
    <location>
        <begin position="1"/>
        <end position="33"/>
    </location>
</feature>
<evidence type="ECO:0000313" key="25">
    <source>
        <dbReference type="EnsemblMetazoa" id="ADIR002598-PA"/>
    </source>
</evidence>
<feature type="repeat" description="Solcar" evidence="21">
    <location>
        <begin position="243"/>
        <end position="328"/>
    </location>
</feature>
<dbReference type="CDD" id="cd21304">
    <property type="entry name" value="CH_PARVA_B_rpt1"/>
    <property type="match status" value="1"/>
</dbReference>
<dbReference type="GO" id="GO:0030017">
    <property type="term" value="C:sarcomere"/>
    <property type="evidence" value="ECO:0007669"/>
    <property type="project" value="UniProtKB-SubCell"/>
</dbReference>
<dbReference type="CDD" id="cd21306">
    <property type="entry name" value="CH_PARVA_B_rpt2"/>
    <property type="match status" value="1"/>
</dbReference>
<dbReference type="GO" id="GO:0030036">
    <property type="term" value="P:actin cytoskeleton organization"/>
    <property type="evidence" value="ECO:0007669"/>
    <property type="project" value="InterPro"/>
</dbReference>
<evidence type="ECO:0000256" key="16">
    <source>
        <dbReference type="ARBA" id="ARBA00023136"/>
    </source>
</evidence>
<dbReference type="InterPro" id="IPR002067">
    <property type="entry name" value="MCP"/>
</dbReference>
<reference evidence="25" key="2">
    <citation type="submission" date="2020-05" db="UniProtKB">
        <authorList>
            <consortium name="EnsemblMetazoa"/>
        </authorList>
    </citation>
    <scope>IDENTIFICATION</scope>
    <source>
        <strain evidence="25">WRAIR2</strain>
    </source>
</reference>
<dbReference type="Proteomes" id="UP000075884">
    <property type="component" value="Unassembled WGS sequence"/>
</dbReference>
<dbReference type="FunFam" id="1.10.418.10:FF:000015">
    <property type="entry name" value="Parvin beta"/>
    <property type="match status" value="1"/>
</dbReference>
<dbReference type="PANTHER" id="PTHR12114:SF4">
    <property type="entry name" value="GH23568P"/>
    <property type="match status" value="1"/>
</dbReference>
<evidence type="ECO:0000259" key="24">
    <source>
        <dbReference type="PROSITE" id="PS50021"/>
    </source>
</evidence>
<comment type="similarity">
    <text evidence="4">Belongs to the parvin family.</text>
</comment>
<dbReference type="GO" id="GO:0034446">
    <property type="term" value="P:substrate adhesion-dependent cell spreading"/>
    <property type="evidence" value="ECO:0007669"/>
    <property type="project" value="TreeGrafter"/>
</dbReference>
<keyword evidence="18" id="KW-0206">Cytoskeleton</keyword>
<comment type="similarity">
    <text evidence="5">Belongs to the mitochondrial carrier (TC 2.A.29) family.</text>
</comment>
<evidence type="ECO:0000256" key="3">
    <source>
        <dbReference type="ARBA" id="ARBA00004448"/>
    </source>
</evidence>
<dbReference type="PRINTS" id="PR00926">
    <property type="entry name" value="MITOCARRIER"/>
</dbReference>
<keyword evidence="13" id="KW-0130">Cell adhesion</keyword>
<feature type="transmembrane region" description="Helical" evidence="23">
    <location>
        <begin position="242"/>
        <end position="262"/>
    </location>
</feature>
<dbReference type="GO" id="GO:0005471">
    <property type="term" value="F:ATP:ADP antiporter activity"/>
    <property type="evidence" value="ECO:0007669"/>
    <property type="project" value="InterPro"/>
</dbReference>
<sequence length="731" mass="81901">MKETRNRDGSDRSSGATRNRSHQPIAPPTMPGLSDPVAFVKDFAAGGISAAISKTAVAPIERVKLLLQVQHISKQIAEADRYKGMVDCFVRIPKEQGFSAFWRGNLANVIRYFPTQALNFAFKDKYKQVFLGGVDKNTQFMRYFVGNLASGGMAGATSLCFVYPLDFARTRLAADVGKGSEAREFKGLGDCLGKIFKTDGLTGLYRGFGVSVQGIIIYRAAYFGFYDTARGMLPNPKTTPFYVSWAIAQVVTTVAGIVSYPFDTVRRRMMMQSGRAKSEIIYKSTLHCWATIAKQEGSGAFFKGAFSNVLRGTGGAFVLVLYDEIKKLLQSTVRLMPGMLRMLPNTGTRRRKLMATGKNPLKSSMKPYISISMPINGTPTSGRADKEESIWDKIGTLGRKKRIKEVQEIQEEGKIAIDSPGSPNAPIIPPEDYNLEDNESRSIIQPASLQSSKVKELLQVLIDWINDELVEERIIVTNIEEDLYDGQVLQKLWEKLSNNKLNVPEVTQSAEGQRQKLSVVLNAVNHTLGYHHNTPKWTVESIHTKNIVSILHLLVALVRHYRAPIRLPDNVYVTVVMVQKLNGKLTSQRFQEQITESYDDVGMRCEPDAFDTLFDHAPDKLKVVQRSLISFVNKHLNKLNFEAGDLNTDFKDGVFLCLLMGLLGGFFVPLHDFHLTPKDPDQMTHNVAFAFELMMDQGLRPKARPEDIVNMDLKSTLRVLYTLFTKYRNNP</sequence>
<evidence type="ECO:0000256" key="5">
    <source>
        <dbReference type="ARBA" id="ARBA00006375"/>
    </source>
</evidence>
<dbReference type="InterPro" id="IPR018108">
    <property type="entry name" value="MCP_transmembrane"/>
</dbReference>
<evidence type="ECO:0000256" key="22">
    <source>
        <dbReference type="SAM" id="MobiDB-lite"/>
    </source>
</evidence>
<evidence type="ECO:0000256" key="12">
    <source>
        <dbReference type="ARBA" id="ARBA00022792"/>
    </source>
</evidence>
<evidence type="ECO:0000256" key="10">
    <source>
        <dbReference type="ARBA" id="ARBA00022692"/>
    </source>
</evidence>
<keyword evidence="8" id="KW-0050">Antiport</keyword>
<feature type="domain" description="Calponin-homology (CH)" evidence="24">
    <location>
        <begin position="455"/>
        <end position="562"/>
    </location>
</feature>
<dbReference type="GO" id="GO:0140021">
    <property type="term" value="P:mitochondrial ADP transmembrane transport"/>
    <property type="evidence" value="ECO:0007669"/>
    <property type="project" value="InterPro"/>
</dbReference>
<dbReference type="Pfam" id="PF00153">
    <property type="entry name" value="Mito_carr"/>
    <property type="match status" value="3"/>
</dbReference>
<keyword evidence="9" id="KW-0963">Cytoplasm</keyword>
<dbReference type="GO" id="GO:0003779">
    <property type="term" value="F:actin binding"/>
    <property type="evidence" value="ECO:0007669"/>
    <property type="project" value="UniProtKB-KW"/>
</dbReference>
<evidence type="ECO:0000256" key="13">
    <source>
        <dbReference type="ARBA" id="ARBA00022889"/>
    </source>
</evidence>
<keyword evidence="11" id="KW-0677">Repeat</keyword>
<dbReference type="InterPro" id="IPR023395">
    <property type="entry name" value="MCP_dom_sf"/>
</dbReference>
<organism evidence="25 26">
    <name type="scientific">Anopheles dirus</name>
    <dbReference type="NCBI Taxonomy" id="7168"/>
    <lineage>
        <taxon>Eukaryota</taxon>
        <taxon>Metazoa</taxon>
        <taxon>Ecdysozoa</taxon>
        <taxon>Arthropoda</taxon>
        <taxon>Hexapoda</taxon>
        <taxon>Insecta</taxon>
        <taxon>Pterygota</taxon>
        <taxon>Neoptera</taxon>
        <taxon>Endopterygota</taxon>
        <taxon>Diptera</taxon>
        <taxon>Nematocera</taxon>
        <taxon>Culicoidea</taxon>
        <taxon>Culicidae</taxon>
        <taxon>Anophelinae</taxon>
        <taxon>Anopheles</taxon>
    </lineage>
</organism>
<dbReference type="PROSITE" id="PS50920">
    <property type="entry name" value="SOLCAR"/>
    <property type="match status" value="3"/>
</dbReference>
<comment type="subunit">
    <text evidence="6">Monomer.</text>
</comment>
<dbReference type="InterPro" id="IPR001715">
    <property type="entry name" value="CH_dom"/>
</dbReference>
<dbReference type="PROSITE" id="PS50021">
    <property type="entry name" value="CH"/>
    <property type="match status" value="2"/>
</dbReference>
<keyword evidence="26" id="KW-1185">Reference proteome</keyword>
<evidence type="ECO:0000256" key="18">
    <source>
        <dbReference type="ARBA" id="ARBA00023212"/>
    </source>
</evidence>
<evidence type="ECO:0000256" key="9">
    <source>
        <dbReference type="ARBA" id="ARBA00022490"/>
    </source>
</evidence>
<dbReference type="FunFam" id="1.50.40.10:FF:000002">
    <property type="entry name" value="Putative ADP/ATP translocase 2-like"/>
    <property type="match status" value="1"/>
</dbReference>
<dbReference type="InterPro" id="IPR028433">
    <property type="entry name" value="Parvin"/>
</dbReference>
<protein>
    <recommendedName>
        <fullName evidence="24">Calponin-homology (CH) domain-containing protein</fullName>
    </recommendedName>
</protein>
<dbReference type="FunFam" id="1.10.418.10:FF:000011">
    <property type="entry name" value="Parvin, beta"/>
    <property type="match status" value="1"/>
</dbReference>
<evidence type="ECO:0000256" key="15">
    <source>
        <dbReference type="ARBA" id="ARBA00023128"/>
    </source>
</evidence>
<dbReference type="SUPFAM" id="SSF47576">
    <property type="entry name" value="Calponin-homology domain, CH-domain"/>
    <property type="match status" value="1"/>
</dbReference>
<dbReference type="GO" id="GO:0005925">
    <property type="term" value="C:focal adhesion"/>
    <property type="evidence" value="ECO:0007669"/>
    <property type="project" value="TreeGrafter"/>
</dbReference>
<keyword evidence="16 21" id="KW-0472">Membrane</keyword>
<dbReference type="PANTHER" id="PTHR12114">
    <property type="entry name" value="PARVIN"/>
    <property type="match status" value="1"/>
</dbReference>
<dbReference type="Pfam" id="PF00307">
    <property type="entry name" value="CH"/>
    <property type="match status" value="2"/>
</dbReference>
<keyword evidence="17" id="KW-0009">Actin-binding</keyword>
<comment type="subcellular location">
    <subcellularLocation>
        <location evidence="2">Cytoplasm</location>
        <location evidence="2">Cytoskeleton</location>
    </subcellularLocation>
    <subcellularLocation>
        <location evidence="1">Cytoplasm</location>
        <location evidence="1">Myofibril</location>
        <location evidence="1">Sarcomere</location>
    </subcellularLocation>
    <subcellularLocation>
        <location evidence="3">Mitochondrion inner membrane</location>
        <topology evidence="3">Multi-pass membrane protein</topology>
    </subcellularLocation>
</comment>
<dbReference type="Gene3D" id="1.10.418.10">
    <property type="entry name" value="Calponin-like domain"/>
    <property type="match status" value="2"/>
</dbReference>
<keyword evidence="7" id="KW-0813">Transport</keyword>
<dbReference type="InterPro" id="IPR036872">
    <property type="entry name" value="CH_dom_sf"/>
</dbReference>
<name>A0A182N4N3_9DIPT</name>
<dbReference type="SUPFAM" id="SSF103506">
    <property type="entry name" value="Mitochondrial carrier"/>
    <property type="match status" value="1"/>
</dbReference>
<keyword evidence="12" id="KW-0999">Mitochondrion inner membrane</keyword>
<dbReference type="Gene3D" id="1.50.40.10">
    <property type="entry name" value="Mitochondrial carrier domain"/>
    <property type="match status" value="1"/>
</dbReference>
<feature type="repeat" description="Solcar" evidence="21">
    <location>
        <begin position="37"/>
        <end position="129"/>
    </location>
</feature>
<comment type="catalytic activity">
    <reaction evidence="19">
        <text>ADP(in) + ATP(out) = ADP(out) + ATP(in)</text>
        <dbReference type="Rhea" id="RHEA:34999"/>
        <dbReference type="ChEBI" id="CHEBI:30616"/>
        <dbReference type="ChEBI" id="CHEBI:456216"/>
    </reaction>
    <physiologicalReaction direction="left-to-right" evidence="19">
        <dbReference type="Rhea" id="RHEA:35000"/>
    </physiologicalReaction>
</comment>
<proteinExistence type="inferred from homology"/>
<feature type="transmembrane region" description="Helical" evidence="23">
    <location>
        <begin position="204"/>
        <end position="222"/>
    </location>
</feature>
<evidence type="ECO:0000256" key="17">
    <source>
        <dbReference type="ARBA" id="ARBA00023203"/>
    </source>
</evidence>
<dbReference type="GO" id="GO:0005743">
    <property type="term" value="C:mitochondrial inner membrane"/>
    <property type="evidence" value="ECO:0007669"/>
    <property type="project" value="UniProtKB-SubCell"/>
</dbReference>
<evidence type="ECO:0000256" key="14">
    <source>
        <dbReference type="ARBA" id="ARBA00022989"/>
    </source>
</evidence>
<evidence type="ECO:0000256" key="19">
    <source>
        <dbReference type="ARBA" id="ARBA00024143"/>
    </source>
</evidence>
<evidence type="ECO:0000256" key="20">
    <source>
        <dbReference type="ARBA" id="ARBA00045250"/>
    </source>
</evidence>
<accession>A0A182N4N3</accession>
<evidence type="ECO:0000313" key="26">
    <source>
        <dbReference type="Proteomes" id="UP000075884"/>
    </source>
</evidence>
<evidence type="ECO:0000256" key="8">
    <source>
        <dbReference type="ARBA" id="ARBA00022449"/>
    </source>
</evidence>
<feature type="domain" description="Calponin-homology (CH)" evidence="24">
    <location>
        <begin position="622"/>
        <end position="728"/>
    </location>
</feature>
<keyword evidence="15" id="KW-0496">Mitochondrion</keyword>
<dbReference type="GO" id="GO:1990544">
    <property type="term" value="P:mitochondrial ATP transmembrane transport"/>
    <property type="evidence" value="ECO:0007669"/>
    <property type="project" value="InterPro"/>
</dbReference>
<keyword evidence="14 23" id="KW-1133">Transmembrane helix</keyword>
<dbReference type="PRINTS" id="PR00927">
    <property type="entry name" value="ADPTRNSLCASE"/>
</dbReference>
<evidence type="ECO:0000256" key="1">
    <source>
        <dbReference type="ARBA" id="ARBA00004204"/>
    </source>
</evidence>
<comment type="function">
    <text evidence="20">ADP:ATP antiporter that mediates import of ADP into the mitochondrial matrix for ATP synthesis, and export of ATP out to fuel the cell. Cycles between the cytoplasmic-open state (c-state) and the matrix-open state (m-state): operates by the alternating access mechanism with a single substrate-binding site intermittently exposed to either the cytosolic (c-state) or matrix (m-state) side of the inner mitochondrial membrane.</text>
</comment>
<evidence type="ECO:0000256" key="6">
    <source>
        <dbReference type="ARBA" id="ARBA00011245"/>
    </source>
</evidence>